<feature type="transmembrane region" description="Helical" evidence="1">
    <location>
        <begin position="12"/>
        <end position="30"/>
    </location>
</feature>
<dbReference type="RefSeq" id="WP_207862999.1">
    <property type="nucleotide sequence ID" value="NZ_JAFREP010000047.1"/>
</dbReference>
<keyword evidence="1" id="KW-0472">Membrane</keyword>
<dbReference type="NCBIfam" id="TIGR02532">
    <property type="entry name" value="IV_pilin_GFxxxE"/>
    <property type="match status" value="1"/>
</dbReference>
<organism evidence="2 3">
    <name type="scientific">Acanthopleuribacter pedis</name>
    <dbReference type="NCBI Taxonomy" id="442870"/>
    <lineage>
        <taxon>Bacteria</taxon>
        <taxon>Pseudomonadati</taxon>
        <taxon>Acidobacteriota</taxon>
        <taxon>Holophagae</taxon>
        <taxon>Acanthopleuribacterales</taxon>
        <taxon>Acanthopleuribacteraceae</taxon>
        <taxon>Acanthopleuribacter</taxon>
    </lineage>
</organism>
<keyword evidence="1" id="KW-0812">Transmembrane</keyword>
<comment type="caution">
    <text evidence="2">The sequence shown here is derived from an EMBL/GenBank/DDBJ whole genome shotgun (WGS) entry which is preliminary data.</text>
</comment>
<dbReference type="EMBL" id="JAFREP010000047">
    <property type="protein sequence ID" value="MBO1323027.1"/>
    <property type="molecule type" value="Genomic_DNA"/>
</dbReference>
<gene>
    <name evidence="2" type="ORF">J3U88_31465</name>
</gene>
<sequence length="130" mass="14745">MRVSLLRRAFTLTELLVVIILVGILAALAIPRFGKTTDQAMELEATLALEKVYQLQNIYYLKNKRYTVDLDALGFEQEALMDDQGNGRARYLIKVERADDNGYLASAMPQLKDLSAFEMNQTGQVTKRTR</sequence>
<dbReference type="InterPro" id="IPR012902">
    <property type="entry name" value="N_methyl_site"/>
</dbReference>
<evidence type="ECO:0000256" key="1">
    <source>
        <dbReference type="SAM" id="Phobius"/>
    </source>
</evidence>
<name>A0A8J7U6R0_9BACT</name>
<dbReference type="Pfam" id="PF07963">
    <property type="entry name" value="N_methyl"/>
    <property type="match status" value="1"/>
</dbReference>
<keyword evidence="1" id="KW-1133">Transmembrane helix</keyword>
<reference evidence="2" key="1">
    <citation type="submission" date="2021-03" db="EMBL/GenBank/DDBJ databases">
        <authorList>
            <person name="Wang G."/>
        </authorList>
    </citation>
    <scope>NUCLEOTIDE SEQUENCE</scope>
    <source>
        <strain evidence="2">KCTC 12899</strain>
    </source>
</reference>
<evidence type="ECO:0000313" key="2">
    <source>
        <dbReference type="EMBL" id="MBO1323027.1"/>
    </source>
</evidence>
<evidence type="ECO:0000313" key="3">
    <source>
        <dbReference type="Proteomes" id="UP000664417"/>
    </source>
</evidence>
<accession>A0A8J7U6R0</accession>
<dbReference type="SUPFAM" id="SSF54523">
    <property type="entry name" value="Pili subunits"/>
    <property type="match status" value="1"/>
</dbReference>
<dbReference type="Gene3D" id="3.30.700.10">
    <property type="entry name" value="Glycoprotein, Type 4 Pilin"/>
    <property type="match status" value="1"/>
</dbReference>
<protein>
    <submittedName>
        <fullName evidence="2">Type II secretion system protein</fullName>
    </submittedName>
</protein>
<keyword evidence="3" id="KW-1185">Reference proteome</keyword>
<proteinExistence type="predicted"/>
<dbReference type="InterPro" id="IPR045584">
    <property type="entry name" value="Pilin-like"/>
</dbReference>
<dbReference type="AlphaFoldDB" id="A0A8J7U6R0"/>
<dbReference type="Proteomes" id="UP000664417">
    <property type="component" value="Unassembled WGS sequence"/>
</dbReference>